<evidence type="ECO:0008006" key="9">
    <source>
        <dbReference type="Google" id="ProtNLM"/>
    </source>
</evidence>
<sequence>MDVHLLVYDLSRGLAKQMSMGILGFQLDAIYHTSIQLQGREYVYDGGIVSIVPGSSHLGQPMEKLHLGTTSLPMDIIEEYLDSVRSIFTIEAYDLFRHNCNNFTDSFSNFLLGKGIPAHIRDMPEAVMNSPMGRMLLPQLTQGVNASRQNGSILGLQDTYRPAQPVSHSSTSTVKIPRDSAEAQELLDEASSSCAAVFFTSATCGPCRPFYPVFDQVAEELGEKATLLKIDISQPQMMTIAQKYSIRATPTFVTFVKGKEEDRWSGGNPGSLRSKLQLLVHMAFPPHPHEGLRLPTFSGSDRKPVLYSKVPPMEKLMAKMAVDTAGKPEIRSLRAYLEAREKDGLSDAVLPNLSQLSKLVQDSLKNLPIEGLFPIVDLFRCALADPRISAYFVEEQDHQAIRAVLQFVNDSTDCPYALRLVTIQMACNLFTTPLLPDQLLRSADLRRGVTMLISSSFLDEAHNNVRVAASSLLFNVSVAVRRSSSGSVSESVLPEEDQVELAAAVVEAIGQEDKSAEALHGMLLALGHLVYGTSMDGELADLLRALDAQSTVSSRKNAFANEKLIAEVGDELLGKGLRRP</sequence>
<evidence type="ECO:0000256" key="2">
    <source>
        <dbReference type="ARBA" id="ARBA00022670"/>
    </source>
</evidence>
<dbReference type="SUPFAM" id="SSF52833">
    <property type="entry name" value="Thioredoxin-like"/>
    <property type="match status" value="1"/>
</dbReference>
<keyword evidence="2" id="KW-0645">Protease</keyword>
<evidence type="ECO:0000313" key="7">
    <source>
        <dbReference type="EMBL" id="KAK0383490.1"/>
    </source>
</evidence>
<dbReference type="SMART" id="SM01179">
    <property type="entry name" value="DUF862"/>
    <property type="match status" value="1"/>
</dbReference>
<dbReference type="Gene3D" id="3.40.30.10">
    <property type="entry name" value="Glutaredoxin"/>
    <property type="match status" value="1"/>
</dbReference>
<proteinExistence type="inferred from homology"/>
<dbReference type="InterPro" id="IPR036249">
    <property type="entry name" value="Thioredoxin-like_sf"/>
</dbReference>
<evidence type="ECO:0000313" key="8">
    <source>
        <dbReference type="Proteomes" id="UP001175261"/>
    </source>
</evidence>
<keyword evidence="8" id="KW-1185">Reference proteome</keyword>
<dbReference type="GO" id="GO:0008233">
    <property type="term" value="F:peptidase activity"/>
    <property type="evidence" value="ECO:0007669"/>
    <property type="project" value="UniProtKB-KW"/>
</dbReference>
<dbReference type="GO" id="GO:0070646">
    <property type="term" value="P:protein modification by small protein removal"/>
    <property type="evidence" value="ECO:0007669"/>
    <property type="project" value="TreeGrafter"/>
</dbReference>
<feature type="domain" description="PUL" evidence="5">
    <location>
        <begin position="282"/>
        <end position="575"/>
    </location>
</feature>
<organism evidence="7 8">
    <name type="scientific">Sarocladium strictum</name>
    <name type="common">Black bundle disease fungus</name>
    <name type="synonym">Acremonium strictum</name>
    <dbReference type="NCBI Taxonomy" id="5046"/>
    <lineage>
        <taxon>Eukaryota</taxon>
        <taxon>Fungi</taxon>
        <taxon>Dikarya</taxon>
        <taxon>Ascomycota</taxon>
        <taxon>Pezizomycotina</taxon>
        <taxon>Sordariomycetes</taxon>
        <taxon>Hypocreomycetidae</taxon>
        <taxon>Hypocreales</taxon>
        <taxon>Sarocladiaceae</taxon>
        <taxon>Sarocladium</taxon>
    </lineage>
</organism>
<dbReference type="PROSITE" id="PS51858">
    <property type="entry name" value="PPPDE"/>
    <property type="match status" value="1"/>
</dbReference>
<dbReference type="Gene3D" id="3.90.1720.30">
    <property type="entry name" value="PPPDE domains"/>
    <property type="match status" value="1"/>
</dbReference>
<dbReference type="InterPro" id="IPR013535">
    <property type="entry name" value="PUL_dom"/>
</dbReference>
<accession>A0AA39GA27</accession>
<dbReference type="InterPro" id="IPR042266">
    <property type="entry name" value="PPPDE_sf"/>
</dbReference>
<evidence type="ECO:0000259" key="4">
    <source>
        <dbReference type="PROSITE" id="PS51352"/>
    </source>
</evidence>
<feature type="domain" description="Thioredoxin" evidence="4">
    <location>
        <begin position="135"/>
        <end position="281"/>
    </location>
</feature>
<dbReference type="Pfam" id="PF00085">
    <property type="entry name" value="Thioredoxin"/>
    <property type="match status" value="1"/>
</dbReference>
<dbReference type="GO" id="GO:0006508">
    <property type="term" value="P:proteolysis"/>
    <property type="evidence" value="ECO:0007669"/>
    <property type="project" value="UniProtKB-KW"/>
</dbReference>
<name>A0AA39GA27_SARSR</name>
<feature type="domain" description="PPPDE" evidence="6">
    <location>
        <begin position="1"/>
        <end position="141"/>
    </location>
</feature>
<dbReference type="PROSITE" id="PS51352">
    <property type="entry name" value="THIOREDOXIN_2"/>
    <property type="match status" value="1"/>
</dbReference>
<dbReference type="PROSITE" id="PS51396">
    <property type="entry name" value="PUL"/>
    <property type="match status" value="1"/>
</dbReference>
<dbReference type="InterPro" id="IPR013766">
    <property type="entry name" value="Thioredoxin_domain"/>
</dbReference>
<dbReference type="PANTHER" id="PTHR12378">
    <property type="entry name" value="DESUMOYLATING ISOPEPTIDASE"/>
    <property type="match status" value="1"/>
</dbReference>
<comment type="caution">
    <text evidence="7">The sequence shown here is derived from an EMBL/GenBank/DDBJ whole genome shotgun (WGS) entry which is preliminary data.</text>
</comment>
<comment type="similarity">
    <text evidence="1">Belongs to the DeSI family.</text>
</comment>
<keyword evidence="3" id="KW-0378">Hydrolase</keyword>
<evidence type="ECO:0000256" key="1">
    <source>
        <dbReference type="ARBA" id="ARBA00008140"/>
    </source>
</evidence>
<dbReference type="Proteomes" id="UP001175261">
    <property type="component" value="Unassembled WGS sequence"/>
</dbReference>
<evidence type="ECO:0000256" key="3">
    <source>
        <dbReference type="ARBA" id="ARBA00022801"/>
    </source>
</evidence>
<protein>
    <recommendedName>
        <fullName evidence="9">Thioredoxin</fullName>
    </recommendedName>
</protein>
<dbReference type="Gene3D" id="1.25.10.10">
    <property type="entry name" value="Leucine-rich Repeat Variant"/>
    <property type="match status" value="1"/>
</dbReference>
<dbReference type="EMBL" id="JAPDFR010000009">
    <property type="protein sequence ID" value="KAK0383490.1"/>
    <property type="molecule type" value="Genomic_DNA"/>
</dbReference>
<reference evidence="7" key="1">
    <citation type="submission" date="2022-10" db="EMBL/GenBank/DDBJ databases">
        <title>Determination and structural analysis of whole genome sequence of Sarocladium strictum F4-1.</title>
        <authorList>
            <person name="Hu L."/>
            <person name="Jiang Y."/>
        </authorList>
    </citation>
    <scope>NUCLEOTIDE SEQUENCE</scope>
    <source>
        <strain evidence="7">F4-1</strain>
    </source>
</reference>
<dbReference type="InterPro" id="IPR011989">
    <property type="entry name" value="ARM-like"/>
</dbReference>
<dbReference type="Pfam" id="PF05903">
    <property type="entry name" value="Peptidase_C97"/>
    <property type="match status" value="1"/>
</dbReference>
<dbReference type="AlphaFoldDB" id="A0AA39GA27"/>
<dbReference type="PANTHER" id="PTHR12378:SF7">
    <property type="entry name" value="DESUMOYLATING ISOPEPTIDASE 1"/>
    <property type="match status" value="1"/>
</dbReference>
<dbReference type="InterPro" id="IPR008580">
    <property type="entry name" value="PPPDE_dom"/>
</dbReference>
<evidence type="ECO:0000259" key="6">
    <source>
        <dbReference type="PROSITE" id="PS51858"/>
    </source>
</evidence>
<dbReference type="Pfam" id="PF08324">
    <property type="entry name" value="PUL"/>
    <property type="match status" value="1"/>
</dbReference>
<evidence type="ECO:0000259" key="5">
    <source>
        <dbReference type="PROSITE" id="PS51396"/>
    </source>
</evidence>
<dbReference type="CDD" id="cd02947">
    <property type="entry name" value="TRX_family"/>
    <property type="match status" value="1"/>
</dbReference>
<gene>
    <name evidence="7" type="ORF">NLU13_9401</name>
</gene>